<comment type="caution">
    <text evidence="3">The sequence shown here is derived from an EMBL/GenBank/DDBJ whole genome shotgun (WGS) entry which is preliminary data.</text>
</comment>
<name>A0A9N8DGI7_9STRA</name>
<dbReference type="Gene3D" id="3.40.525.10">
    <property type="entry name" value="CRAL-TRIO lipid binding domain"/>
    <property type="match status" value="1"/>
</dbReference>
<dbReference type="InterPro" id="IPR036865">
    <property type="entry name" value="CRAL-TRIO_dom_sf"/>
</dbReference>
<evidence type="ECO:0000256" key="1">
    <source>
        <dbReference type="SAM" id="MobiDB-lite"/>
    </source>
</evidence>
<dbReference type="EMBL" id="CAICTM010000146">
    <property type="protein sequence ID" value="CAB9502817.1"/>
    <property type="molecule type" value="Genomic_DNA"/>
</dbReference>
<reference evidence="3" key="1">
    <citation type="submission" date="2020-06" db="EMBL/GenBank/DDBJ databases">
        <authorList>
            <consortium name="Plant Systems Biology data submission"/>
        </authorList>
    </citation>
    <scope>NUCLEOTIDE SEQUENCE</scope>
    <source>
        <strain evidence="3">D6</strain>
    </source>
</reference>
<feature type="region of interest" description="Disordered" evidence="1">
    <location>
        <begin position="112"/>
        <end position="187"/>
    </location>
</feature>
<sequence length="566" mass="63754">MKNASQENAMADTITDLLPHDVLLGRGLGSSQYQGNKAFLEVVEQYKASYNQTLSYKEKKSIAKEVFGIIQSRGGRFLKLLNYQKGARNVVQEGAWCLANVDEALEKCKQALRQQRDKPTQKLSSSSRTASSGSSDGTQREQKEEQSSAVAQSEGCKVSGHGFKPEEGSASVVVNESATTQGDDQVPNFALVGDAQGVSLQQASGSCFTVSPFSDMPNSLLVEDVPPDERSSPPSEPEDIDTTLAKLVVDGLPTFTKDQELKERASLTDVEKDEAMSDVFGKLHVSEPGKRAKRDFDNESKHALLREMRQELEQIPKVRKQALERAQGSCDSSEFSDERLSRFLRVEGYNPTLAAQRFVRYWEGRLEVFGPDKFLMPMTLAGAFQEDHNAIEDCVQCILPYPDSFGRPIVFADPTRRRPDRYSSQSGLRALWYGMEVLSRDHDSATFVVLCWVKHATIWDFDRYVYCRFPYYQNDFFPFRRAASHDCCADKLGVTLFRPVDMIVHDKASRMRRMHHCVPESEIVAVLKAYGIERWMLPLEMGGTLEDVQRKWVAQRRALEHSAKPI</sequence>
<evidence type="ECO:0000313" key="3">
    <source>
        <dbReference type="EMBL" id="CAB9502817.1"/>
    </source>
</evidence>
<protein>
    <submittedName>
        <fullName evidence="3">Transfer protein</fullName>
    </submittedName>
</protein>
<dbReference type="InterPro" id="IPR036273">
    <property type="entry name" value="CRAL/TRIO_N_dom_sf"/>
</dbReference>
<gene>
    <name evidence="3" type="ORF">SEMRO_147_G067860.1</name>
</gene>
<dbReference type="Pfam" id="PF20710">
    <property type="entry name" value="DUF6824"/>
    <property type="match status" value="1"/>
</dbReference>
<dbReference type="AlphaFoldDB" id="A0A9N8DGI7"/>
<evidence type="ECO:0000259" key="2">
    <source>
        <dbReference type="Pfam" id="PF20710"/>
    </source>
</evidence>
<feature type="compositionally biased region" description="Polar residues" evidence="1">
    <location>
        <begin position="172"/>
        <end position="183"/>
    </location>
</feature>
<feature type="compositionally biased region" description="Low complexity" evidence="1">
    <location>
        <begin position="124"/>
        <end position="135"/>
    </location>
</feature>
<keyword evidence="4" id="KW-1185">Reference proteome</keyword>
<dbReference type="SUPFAM" id="SSF46938">
    <property type="entry name" value="CRAL/TRIO N-terminal domain"/>
    <property type="match status" value="1"/>
</dbReference>
<dbReference type="InterPro" id="IPR049227">
    <property type="entry name" value="DUF6824"/>
</dbReference>
<organism evidence="3 4">
    <name type="scientific">Seminavis robusta</name>
    <dbReference type="NCBI Taxonomy" id="568900"/>
    <lineage>
        <taxon>Eukaryota</taxon>
        <taxon>Sar</taxon>
        <taxon>Stramenopiles</taxon>
        <taxon>Ochrophyta</taxon>
        <taxon>Bacillariophyta</taxon>
        <taxon>Bacillariophyceae</taxon>
        <taxon>Bacillariophycidae</taxon>
        <taxon>Naviculales</taxon>
        <taxon>Naviculaceae</taxon>
        <taxon>Seminavis</taxon>
    </lineage>
</organism>
<feature type="domain" description="DUF6824" evidence="2">
    <location>
        <begin position="21"/>
        <end position="114"/>
    </location>
</feature>
<evidence type="ECO:0000313" key="4">
    <source>
        <dbReference type="Proteomes" id="UP001153069"/>
    </source>
</evidence>
<dbReference type="SUPFAM" id="SSF52087">
    <property type="entry name" value="CRAL/TRIO domain"/>
    <property type="match status" value="1"/>
</dbReference>
<accession>A0A9N8DGI7</accession>
<proteinExistence type="predicted"/>
<dbReference type="Proteomes" id="UP001153069">
    <property type="component" value="Unassembled WGS sequence"/>
</dbReference>